<reference evidence="2 3" key="1">
    <citation type="journal article" date="2023" name="Microbiol. Resour. Announc.">
        <title>Complete Genome Sequence of Imperialibacter roseus strain P4T.</title>
        <authorList>
            <person name="Tizabi D.R."/>
            <person name="Bachvaroff T."/>
            <person name="Hill R.T."/>
        </authorList>
    </citation>
    <scope>NUCLEOTIDE SEQUENCE [LARGE SCALE GENOMIC DNA]</scope>
    <source>
        <strain evidence="2 3">P4T</strain>
    </source>
</reference>
<dbReference type="RefSeq" id="WP_317490776.1">
    <property type="nucleotide sequence ID" value="NZ_CP136051.1"/>
</dbReference>
<keyword evidence="2" id="KW-0560">Oxidoreductase</keyword>
<dbReference type="PANTHER" id="PTHR13847:SF281">
    <property type="entry name" value="FAD DEPENDENT OXIDOREDUCTASE DOMAIN-CONTAINING PROTEIN"/>
    <property type="match status" value="1"/>
</dbReference>
<dbReference type="Gene3D" id="3.30.9.10">
    <property type="entry name" value="D-Amino Acid Oxidase, subunit A, domain 2"/>
    <property type="match status" value="1"/>
</dbReference>
<evidence type="ECO:0000313" key="3">
    <source>
        <dbReference type="Proteomes" id="UP001302349"/>
    </source>
</evidence>
<keyword evidence="3" id="KW-1185">Reference proteome</keyword>
<accession>A0ABZ0ISY2</accession>
<name>A0ABZ0ISY2_9BACT</name>
<dbReference type="EMBL" id="CP136051">
    <property type="protein sequence ID" value="WOK08130.1"/>
    <property type="molecule type" value="Genomic_DNA"/>
</dbReference>
<dbReference type="SUPFAM" id="SSF51905">
    <property type="entry name" value="FAD/NAD(P)-binding domain"/>
    <property type="match status" value="1"/>
</dbReference>
<dbReference type="GO" id="GO:0016491">
    <property type="term" value="F:oxidoreductase activity"/>
    <property type="evidence" value="ECO:0007669"/>
    <property type="project" value="UniProtKB-KW"/>
</dbReference>
<sequence length="378" mass="41161">MSLSFWERQSFQNWDYIVVGGGIVGLSTAISLKEKAPGADILLLERGLLPSGASTKNAGFACFGSLTELVEDIKILGEEGCLALVKRRWAGLQKLRQRVGDAGLGFQQNGGYELVSEGEVKYLPEIPGVNTLLKSFFGIDVFQEDVQLVQKFGFHKSVVKTVIANPLEGQLHTGSMMRNLYQIAAAKKIHVLTGCEVKQHEDLQSHVEVSAFSPGTNTDITFKAKKLAFCTNAFASQYFPEFDIKPGRGLVFVTEPMKQVPFQGTFHMDQGFYYFRNAGDRILLGGGRNLDFDKETTTDFGVNEVILAELKRLLAEVIAPGSSLKIDQQWSGIMAFGKTKEPIVKKVSDNITIGVRLGGMGVAIGTLVGEELAALAGS</sequence>
<dbReference type="InterPro" id="IPR036188">
    <property type="entry name" value="FAD/NAD-bd_sf"/>
</dbReference>
<dbReference type="PANTHER" id="PTHR13847">
    <property type="entry name" value="SARCOSINE DEHYDROGENASE-RELATED"/>
    <property type="match status" value="1"/>
</dbReference>
<dbReference type="Gene3D" id="3.50.50.60">
    <property type="entry name" value="FAD/NAD(P)-binding domain"/>
    <property type="match status" value="1"/>
</dbReference>
<organism evidence="2 3">
    <name type="scientific">Imperialibacter roseus</name>
    <dbReference type="NCBI Taxonomy" id="1324217"/>
    <lineage>
        <taxon>Bacteria</taxon>
        <taxon>Pseudomonadati</taxon>
        <taxon>Bacteroidota</taxon>
        <taxon>Cytophagia</taxon>
        <taxon>Cytophagales</taxon>
        <taxon>Flammeovirgaceae</taxon>
        <taxon>Imperialibacter</taxon>
    </lineage>
</organism>
<evidence type="ECO:0000259" key="1">
    <source>
        <dbReference type="Pfam" id="PF01266"/>
    </source>
</evidence>
<feature type="domain" description="FAD dependent oxidoreductase" evidence="1">
    <location>
        <begin position="15"/>
        <end position="375"/>
    </location>
</feature>
<protein>
    <submittedName>
        <fullName evidence="2">FAD-dependent oxidoreductase</fullName>
        <ecNumber evidence="2">1.-.-.-</ecNumber>
    </submittedName>
</protein>
<dbReference type="Proteomes" id="UP001302349">
    <property type="component" value="Chromosome"/>
</dbReference>
<dbReference type="InterPro" id="IPR006076">
    <property type="entry name" value="FAD-dep_OxRdtase"/>
</dbReference>
<proteinExistence type="predicted"/>
<dbReference type="Pfam" id="PF01266">
    <property type="entry name" value="DAO"/>
    <property type="match status" value="1"/>
</dbReference>
<dbReference type="EC" id="1.-.-.-" evidence="2"/>
<evidence type="ECO:0000313" key="2">
    <source>
        <dbReference type="EMBL" id="WOK08130.1"/>
    </source>
</evidence>
<gene>
    <name evidence="2" type="ORF">RT717_05715</name>
</gene>